<reference evidence="14 15" key="1">
    <citation type="submission" date="2022-05" db="EMBL/GenBank/DDBJ databases">
        <authorList>
            <consortium name="Genoscope - CEA"/>
            <person name="William W."/>
        </authorList>
    </citation>
    <scope>NUCLEOTIDE SEQUENCE [LARGE SCALE GENOMIC DNA]</scope>
</reference>
<dbReference type="PROSITE" id="PS00109">
    <property type="entry name" value="PROTEIN_KINASE_TYR"/>
    <property type="match status" value="1"/>
</dbReference>
<dbReference type="SUPFAM" id="SSF56112">
    <property type="entry name" value="Protein kinase-like (PK-like)"/>
    <property type="match status" value="1"/>
</dbReference>
<evidence type="ECO:0000256" key="10">
    <source>
        <dbReference type="PROSITE-ProRule" id="PRU10141"/>
    </source>
</evidence>
<feature type="binding site" evidence="10">
    <location>
        <position position="288"/>
    </location>
    <ligand>
        <name>ATP</name>
        <dbReference type="ChEBI" id="CHEBI:30616"/>
    </ligand>
</feature>
<evidence type="ECO:0000313" key="14">
    <source>
        <dbReference type="EMBL" id="CAH3044691.1"/>
    </source>
</evidence>
<comment type="caution">
    <text evidence="14">The sequence shown here is derived from an EMBL/GenBank/DDBJ whole genome shotgun (WGS) entry which is preliminary data.</text>
</comment>
<dbReference type="EC" id="2.7.10.1" evidence="2"/>
<evidence type="ECO:0000256" key="2">
    <source>
        <dbReference type="ARBA" id="ARBA00011902"/>
    </source>
</evidence>
<dbReference type="PANTHER" id="PTHR24416:SF621">
    <property type="entry name" value="TYROSINE KINASE RECEPTOR CAD96CA"/>
    <property type="match status" value="1"/>
</dbReference>
<dbReference type="InterPro" id="IPR020635">
    <property type="entry name" value="Tyr_kinase_cat_dom"/>
</dbReference>
<feature type="domain" description="Protein kinase" evidence="13">
    <location>
        <begin position="254"/>
        <end position="539"/>
    </location>
</feature>
<keyword evidence="6" id="KW-1015">Disulfide bond</keyword>
<feature type="chain" id="PRO_5047357427" description="receptor protein-tyrosine kinase" evidence="12">
    <location>
        <begin position="29"/>
        <end position="557"/>
    </location>
</feature>
<evidence type="ECO:0000313" key="15">
    <source>
        <dbReference type="Proteomes" id="UP001159427"/>
    </source>
</evidence>
<evidence type="ECO:0000256" key="1">
    <source>
        <dbReference type="ARBA" id="ARBA00004167"/>
    </source>
</evidence>
<feature type="transmembrane region" description="Helical" evidence="11">
    <location>
        <begin position="150"/>
        <end position="171"/>
    </location>
</feature>
<dbReference type="InterPro" id="IPR017441">
    <property type="entry name" value="Protein_kinase_ATP_BS"/>
</dbReference>
<feature type="signal peptide" evidence="12">
    <location>
        <begin position="1"/>
        <end position="28"/>
    </location>
</feature>
<sequence length="557" mass="62943">MLIMMMIILYHLDAQVSFVLTPANPVQALQGANATLYWDYTSNRPLTFAQWGTTDSESKLQTIIAQQRGNGEVEYLSLNYRGRATIQGRASLILINVKESDSGQYGCHLTFDGVTIINSTSLIVSAQTTTTQAPTVAGLEDDENTNFHPIYLAFVAVVLILIVLVIVYFFVSRRRRGTILTCHKCISFLYRNSRTFGPGVNGMEMNLLPSTYTDVEVDKSLNEPYDSARQDYCVIPPLMPNPNEKDWEIPLESVVLVKVIGKGAFGQVAKGMVKEFDKDSGNRLVAIKILRDNPTDENRQDILAELNTMKKLPPHQNVIQLLGCVTKTDPVMVITEYVPYGDLLGFLRKSRGLQDNYYKDPDIKPQSSLRPKQLFGFAWDIANGMEFLASEKILHRDLAARNVLVGDGQICKITDFGLARDVFQEDLYRRTATGRLPVKWTAFESLMYGICTTMSDVWSYGIVMYEIFTIGGVPYPKVDGKALSSLLQEGYRMPRPSHLDTKLYDVMKSCWDKKPEERPSFTKLRKMMKAMGDEKESYINLEDYDTKLYQSLDELDA</sequence>
<proteinExistence type="predicted"/>
<dbReference type="InterPro" id="IPR050122">
    <property type="entry name" value="RTK"/>
</dbReference>
<dbReference type="SUPFAM" id="SSF48726">
    <property type="entry name" value="Immunoglobulin"/>
    <property type="match status" value="1"/>
</dbReference>
<dbReference type="PANTHER" id="PTHR24416">
    <property type="entry name" value="TYROSINE-PROTEIN KINASE RECEPTOR"/>
    <property type="match status" value="1"/>
</dbReference>
<keyword evidence="10" id="KW-0067">ATP-binding</keyword>
<comment type="catalytic activity">
    <reaction evidence="9">
        <text>L-tyrosyl-[protein] + ATP = O-phospho-L-tyrosyl-[protein] + ADP + H(+)</text>
        <dbReference type="Rhea" id="RHEA:10596"/>
        <dbReference type="Rhea" id="RHEA-COMP:10136"/>
        <dbReference type="Rhea" id="RHEA-COMP:20101"/>
        <dbReference type="ChEBI" id="CHEBI:15378"/>
        <dbReference type="ChEBI" id="CHEBI:30616"/>
        <dbReference type="ChEBI" id="CHEBI:46858"/>
        <dbReference type="ChEBI" id="CHEBI:61978"/>
        <dbReference type="ChEBI" id="CHEBI:456216"/>
        <dbReference type="EC" id="2.7.10.1"/>
    </reaction>
</comment>
<dbReference type="CDD" id="cd00192">
    <property type="entry name" value="PTKc"/>
    <property type="match status" value="1"/>
</dbReference>
<gene>
    <name evidence="14" type="ORF">PEVE_00040903</name>
</gene>
<keyword evidence="3 11" id="KW-0812">Transmembrane</keyword>
<organism evidence="14 15">
    <name type="scientific">Porites evermanni</name>
    <dbReference type="NCBI Taxonomy" id="104178"/>
    <lineage>
        <taxon>Eukaryota</taxon>
        <taxon>Metazoa</taxon>
        <taxon>Cnidaria</taxon>
        <taxon>Anthozoa</taxon>
        <taxon>Hexacorallia</taxon>
        <taxon>Scleractinia</taxon>
        <taxon>Fungiina</taxon>
        <taxon>Poritidae</taxon>
        <taxon>Porites</taxon>
    </lineage>
</organism>
<dbReference type="InterPro" id="IPR036179">
    <property type="entry name" value="Ig-like_dom_sf"/>
</dbReference>
<evidence type="ECO:0000256" key="6">
    <source>
        <dbReference type="ARBA" id="ARBA00023157"/>
    </source>
</evidence>
<dbReference type="Gene3D" id="2.60.40.10">
    <property type="entry name" value="Immunoglobulins"/>
    <property type="match status" value="1"/>
</dbReference>
<keyword evidence="10" id="KW-0547">Nucleotide-binding</keyword>
<dbReference type="Pfam" id="PF07714">
    <property type="entry name" value="PK_Tyr_Ser-Thr"/>
    <property type="match status" value="1"/>
</dbReference>
<name>A0ABN8N787_9CNID</name>
<keyword evidence="7" id="KW-0675">Receptor</keyword>
<dbReference type="InterPro" id="IPR000719">
    <property type="entry name" value="Prot_kinase_dom"/>
</dbReference>
<dbReference type="PROSITE" id="PS00107">
    <property type="entry name" value="PROTEIN_KINASE_ATP"/>
    <property type="match status" value="1"/>
</dbReference>
<dbReference type="Gene3D" id="1.10.510.10">
    <property type="entry name" value="Transferase(Phosphotransferase) domain 1"/>
    <property type="match status" value="1"/>
</dbReference>
<keyword evidence="8" id="KW-0325">Glycoprotein</keyword>
<evidence type="ECO:0000256" key="5">
    <source>
        <dbReference type="ARBA" id="ARBA00023136"/>
    </source>
</evidence>
<evidence type="ECO:0000259" key="13">
    <source>
        <dbReference type="PROSITE" id="PS50011"/>
    </source>
</evidence>
<dbReference type="SMART" id="SM00219">
    <property type="entry name" value="TyrKc"/>
    <property type="match status" value="1"/>
</dbReference>
<dbReference type="EMBL" id="CALNXI010000761">
    <property type="protein sequence ID" value="CAH3044691.1"/>
    <property type="molecule type" value="Genomic_DNA"/>
</dbReference>
<evidence type="ECO:0000256" key="8">
    <source>
        <dbReference type="ARBA" id="ARBA00023180"/>
    </source>
</evidence>
<protein>
    <recommendedName>
        <fullName evidence="2">receptor protein-tyrosine kinase</fullName>
        <ecNumber evidence="2">2.7.10.1</ecNumber>
    </recommendedName>
</protein>
<evidence type="ECO:0000256" key="11">
    <source>
        <dbReference type="SAM" id="Phobius"/>
    </source>
</evidence>
<dbReference type="InterPro" id="IPR013783">
    <property type="entry name" value="Ig-like_fold"/>
</dbReference>
<evidence type="ECO:0000256" key="12">
    <source>
        <dbReference type="SAM" id="SignalP"/>
    </source>
</evidence>
<dbReference type="InterPro" id="IPR011009">
    <property type="entry name" value="Kinase-like_dom_sf"/>
</dbReference>
<dbReference type="InterPro" id="IPR001245">
    <property type="entry name" value="Ser-Thr/Tyr_kinase_cat_dom"/>
</dbReference>
<keyword evidence="15" id="KW-1185">Reference proteome</keyword>
<evidence type="ECO:0000256" key="9">
    <source>
        <dbReference type="ARBA" id="ARBA00051243"/>
    </source>
</evidence>
<evidence type="ECO:0000256" key="4">
    <source>
        <dbReference type="ARBA" id="ARBA00022989"/>
    </source>
</evidence>
<accession>A0ABN8N787</accession>
<keyword evidence="12" id="KW-0732">Signal</keyword>
<dbReference type="InterPro" id="IPR008266">
    <property type="entry name" value="Tyr_kinase_AS"/>
</dbReference>
<evidence type="ECO:0000256" key="3">
    <source>
        <dbReference type="ARBA" id="ARBA00022692"/>
    </source>
</evidence>
<evidence type="ECO:0000256" key="7">
    <source>
        <dbReference type="ARBA" id="ARBA00023170"/>
    </source>
</evidence>
<keyword evidence="4 11" id="KW-1133">Transmembrane helix</keyword>
<dbReference type="Gene3D" id="3.30.200.20">
    <property type="entry name" value="Phosphorylase Kinase, domain 1"/>
    <property type="match status" value="1"/>
</dbReference>
<dbReference type="Proteomes" id="UP001159427">
    <property type="component" value="Unassembled WGS sequence"/>
</dbReference>
<keyword evidence="5 11" id="KW-0472">Membrane</keyword>
<dbReference type="Pfam" id="PF07686">
    <property type="entry name" value="V-set"/>
    <property type="match status" value="1"/>
</dbReference>
<dbReference type="PRINTS" id="PR00109">
    <property type="entry name" value="TYRKINASE"/>
</dbReference>
<dbReference type="InterPro" id="IPR013106">
    <property type="entry name" value="Ig_V-set"/>
</dbReference>
<comment type="subcellular location">
    <subcellularLocation>
        <location evidence="1">Membrane</location>
        <topology evidence="1">Single-pass membrane protein</topology>
    </subcellularLocation>
</comment>
<dbReference type="PROSITE" id="PS50011">
    <property type="entry name" value="PROTEIN_KINASE_DOM"/>
    <property type="match status" value="1"/>
</dbReference>